<accession>A0A1D7VUF8</accession>
<protein>
    <submittedName>
        <fullName evidence="1">Uncharacterized protein</fullName>
    </submittedName>
</protein>
<reference evidence="1 2" key="1">
    <citation type="submission" date="2016-09" db="EMBL/GenBank/DDBJ databases">
        <title>Complete genome sequencing of Streptomyces lydicus 103 and metabolic pathways analysis of antibiotic biosynthesis.</title>
        <authorList>
            <person name="Jia N."/>
            <person name="Ding M.-Z."/>
            <person name="Gao F."/>
            <person name="Yuan Y.-J."/>
        </authorList>
    </citation>
    <scope>NUCLEOTIDE SEQUENCE [LARGE SCALE GENOMIC DNA]</scope>
    <source>
        <strain evidence="1 2">103</strain>
    </source>
</reference>
<dbReference type="RefSeq" id="WP_069572541.1">
    <property type="nucleotide sequence ID" value="NZ_CP017157.1"/>
</dbReference>
<dbReference type="OrthoDB" id="4288720at2"/>
<name>A0A1D7VUF8_9ACTN</name>
<dbReference type="KEGG" id="slc:SL103_32585"/>
<evidence type="ECO:0000313" key="1">
    <source>
        <dbReference type="EMBL" id="AOP50371.1"/>
    </source>
</evidence>
<organism evidence="1 2">
    <name type="scientific">Streptomyces lydicus</name>
    <dbReference type="NCBI Taxonomy" id="47763"/>
    <lineage>
        <taxon>Bacteria</taxon>
        <taxon>Bacillati</taxon>
        <taxon>Actinomycetota</taxon>
        <taxon>Actinomycetes</taxon>
        <taxon>Kitasatosporales</taxon>
        <taxon>Streptomycetaceae</taxon>
        <taxon>Streptomyces</taxon>
    </lineage>
</organism>
<dbReference type="Proteomes" id="UP000094094">
    <property type="component" value="Chromosome"/>
</dbReference>
<proteinExistence type="predicted"/>
<keyword evidence="2" id="KW-1185">Reference proteome</keyword>
<evidence type="ECO:0000313" key="2">
    <source>
        <dbReference type="Proteomes" id="UP000094094"/>
    </source>
</evidence>
<dbReference type="EMBL" id="CP017157">
    <property type="protein sequence ID" value="AOP50371.1"/>
    <property type="molecule type" value="Genomic_DNA"/>
</dbReference>
<sequence>MTTDRLPQVGDEVEYDHSRLAIVTDIRKGIPYLRAGGRKEWPAPNPGALRVSRTRAQRIADGDFR</sequence>
<gene>
    <name evidence="1" type="ORF">SL103_32585</name>
</gene>
<dbReference type="AlphaFoldDB" id="A0A1D7VUF8"/>